<evidence type="ECO:0000313" key="3">
    <source>
        <dbReference type="Proteomes" id="UP000044938"/>
    </source>
</evidence>
<protein>
    <submittedName>
        <fullName evidence="2">Uncharacterized protein</fullName>
    </submittedName>
</protein>
<gene>
    <name evidence="2" type="ORF">ERS007720_01211</name>
</gene>
<evidence type="ECO:0000313" key="2">
    <source>
        <dbReference type="EMBL" id="COV92429.1"/>
    </source>
</evidence>
<reference evidence="2 3" key="1">
    <citation type="submission" date="2015-03" db="EMBL/GenBank/DDBJ databases">
        <authorList>
            <consortium name="Pathogen Informatics"/>
        </authorList>
    </citation>
    <scope>NUCLEOTIDE SEQUENCE [LARGE SCALE GENOMIC DNA]</scope>
    <source>
        <strain evidence="2 3">M09401471</strain>
    </source>
</reference>
<sequence length="47" mass="4963">MVAAISSRTSGDAGPPSSSSDDGRCTAARMSCSCIQQSKMRIRMNRP</sequence>
<dbReference type="AlphaFoldDB" id="A0A655IJ79"/>
<organism evidence="2 3">
    <name type="scientific">Mycobacterium tuberculosis</name>
    <dbReference type="NCBI Taxonomy" id="1773"/>
    <lineage>
        <taxon>Bacteria</taxon>
        <taxon>Bacillati</taxon>
        <taxon>Actinomycetota</taxon>
        <taxon>Actinomycetes</taxon>
        <taxon>Mycobacteriales</taxon>
        <taxon>Mycobacteriaceae</taxon>
        <taxon>Mycobacterium</taxon>
        <taxon>Mycobacterium tuberculosis complex</taxon>
    </lineage>
</organism>
<dbReference type="Proteomes" id="UP000044938">
    <property type="component" value="Unassembled WGS sequence"/>
</dbReference>
<dbReference type="EMBL" id="CSAJ01000111">
    <property type="protein sequence ID" value="COV92429.1"/>
    <property type="molecule type" value="Genomic_DNA"/>
</dbReference>
<evidence type="ECO:0000256" key="1">
    <source>
        <dbReference type="SAM" id="MobiDB-lite"/>
    </source>
</evidence>
<feature type="region of interest" description="Disordered" evidence="1">
    <location>
        <begin position="1"/>
        <end position="26"/>
    </location>
</feature>
<proteinExistence type="predicted"/>
<name>A0A655IJ79_MYCTX</name>
<accession>A0A655IJ79</accession>
<feature type="compositionally biased region" description="Low complexity" evidence="1">
    <location>
        <begin position="10"/>
        <end position="20"/>
    </location>
</feature>